<evidence type="ECO:0000256" key="3">
    <source>
        <dbReference type="ARBA" id="ARBA00022801"/>
    </source>
</evidence>
<keyword evidence="2" id="KW-0479">Metal-binding</keyword>
<dbReference type="InterPro" id="IPR024607">
    <property type="entry name" value="Sulfatase_CS"/>
</dbReference>
<dbReference type="AlphaFoldDB" id="A0A517YMT3"/>
<evidence type="ECO:0000256" key="4">
    <source>
        <dbReference type="ARBA" id="ARBA00022837"/>
    </source>
</evidence>
<comment type="similarity">
    <text evidence="1">Belongs to the sulfatase family.</text>
</comment>
<dbReference type="GO" id="GO:0004065">
    <property type="term" value="F:arylsulfatase activity"/>
    <property type="evidence" value="ECO:0007669"/>
    <property type="project" value="UniProtKB-EC"/>
</dbReference>
<dbReference type="InterPro" id="IPR000917">
    <property type="entry name" value="Sulfatase_N"/>
</dbReference>
<dbReference type="Gene3D" id="3.40.720.10">
    <property type="entry name" value="Alkaline Phosphatase, subunit A"/>
    <property type="match status" value="1"/>
</dbReference>
<gene>
    <name evidence="6" type="ORF">ETAA8_66950</name>
</gene>
<dbReference type="OrthoDB" id="241354at2"/>
<evidence type="ECO:0000256" key="1">
    <source>
        <dbReference type="ARBA" id="ARBA00008779"/>
    </source>
</evidence>
<organism evidence="6 7">
    <name type="scientific">Anatilimnocola aggregata</name>
    <dbReference type="NCBI Taxonomy" id="2528021"/>
    <lineage>
        <taxon>Bacteria</taxon>
        <taxon>Pseudomonadati</taxon>
        <taxon>Planctomycetota</taxon>
        <taxon>Planctomycetia</taxon>
        <taxon>Pirellulales</taxon>
        <taxon>Pirellulaceae</taxon>
        <taxon>Anatilimnocola</taxon>
    </lineage>
</organism>
<dbReference type="RefSeq" id="WP_145098832.1">
    <property type="nucleotide sequence ID" value="NZ_CP036274.1"/>
</dbReference>
<keyword evidence="3 6" id="KW-0378">Hydrolase</keyword>
<evidence type="ECO:0000313" key="7">
    <source>
        <dbReference type="Proteomes" id="UP000315017"/>
    </source>
</evidence>
<protein>
    <submittedName>
        <fullName evidence="6">Arylsulfatase</fullName>
        <ecNumber evidence="6">3.1.6.1</ecNumber>
    </submittedName>
</protein>
<feature type="domain" description="Sulfatase N-terminal" evidence="5">
    <location>
        <begin position="43"/>
        <end position="397"/>
    </location>
</feature>
<dbReference type="PANTHER" id="PTHR42693:SF53">
    <property type="entry name" value="ENDO-4-O-SULFATASE"/>
    <property type="match status" value="1"/>
</dbReference>
<reference evidence="6 7" key="1">
    <citation type="submission" date="2019-02" db="EMBL/GenBank/DDBJ databases">
        <title>Deep-cultivation of Planctomycetes and their phenomic and genomic characterization uncovers novel biology.</title>
        <authorList>
            <person name="Wiegand S."/>
            <person name="Jogler M."/>
            <person name="Boedeker C."/>
            <person name="Pinto D."/>
            <person name="Vollmers J."/>
            <person name="Rivas-Marin E."/>
            <person name="Kohn T."/>
            <person name="Peeters S.H."/>
            <person name="Heuer A."/>
            <person name="Rast P."/>
            <person name="Oberbeckmann S."/>
            <person name="Bunk B."/>
            <person name="Jeske O."/>
            <person name="Meyerdierks A."/>
            <person name="Storesund J.E."/>
            <person name="Kallscheuer N."/>
            <person name="Luecker S."/>
            <person name="Lage O.M."/>
            <person name="Pohl T."/>
            <person name="Merkel B.J."/>
            <person name="Hornburger P."/>
            <person name="Mueller R.-W."/>
            <person name="Bruemmer F."/>
            <person name="Labrenz M."/>
            <person name="Spormann A.M."/>
            <person name="Op den Camp H."/>
            <person name="Overmann J."/>
            <person name="Amann R."/>
            <person name="Jetten M.S.M."/>
            <person name="Mascher T."/>
            <person name="Medema M.H."/>
            <person name="Devos D.P."/>
            <person name="Kaster A.-K."/>
            <person name="Ovreas L."/>
            <person name="Rohde M."/>
            <person name="Galperin M.Y."/>
            <person name="Jogler C."/>
        </authorList>
    </citation>
    <scope>NUCLEOTIDE SEQUENCE [LARGE SCALE GENOMIC DNA]</scope>
    <source>
        <strain evidence="6 7">ETA_A8</strain>
    </source>
</reference>
<evidence type="ECO:0000256" key="2">
    <source>
        <dbReference type="ARBA" id="ARBA00022723"/>
    </source>
</evidence>
<dbReference type="PROSITE" id="PS00149">
    <property type="entry name" value="SULFATASE_2"/>
    <property type="match status" value="1"/>
</dbReference>
<dbReference type="Pfam" id="PF00884">
    <property type="entry name" value="Sulfatase"/>
    <property type="match status" value="1"/>
</dbReference>
<proteinExistence type="inferred from homology"/>
<keyword evidence="7" id="KW-1185">Reference proteome</keyword>
<dbReference type="KEGG" id="aagg:ETAA8_66950"/>
<dbReference type="Proteomes" id="UP000315017">
    <property type="component" value="Chromosome"/>
</dbReference>
<dbReference type="InterPro" id="IPR017850">
    <property type="entry name" value="Alkaline_phosphatase_core_sf"/>
</dbReference>
<dbReference type="EMBL" id="CP036274">
    <property type="protein sequence ID" value="QDU31536.1"/>
    <property type="molecule type" value="Genomic_DNA"/>
</dbReference>
<dbReference type="PANTHER" id="PTHR42693">
    <property type="entry name" value="ARYLSULFATASE FAMILY MEMBER"/>
    <property type="match status" value="1"/>
</dbReference>
<sequence length="529" mass="59196">MNGYARFVPCLCFSIFCGVALIGTNLLRAAEPPEEPIGKRRPPNILLIYTDDQSYKTVGCYPESFSWVRTPHIDKLAASGIRFSGCYIGSWCMPSRATMLTGRLPHGIESMRMEGAYPGATYDPQQTPFWPKVFRERGYQTAQIGKWHTGVDAGFGRDWDYQIVWNRPKYTENAGNYYEDQTLEFNGEKRQTAGYSTDNYTKWACDYIRGDIRAADKPWYLWLCYGGVHGPSHPAKRHKGQYKAAEVKQPADIFPPRPGKPAYLEKTQAWAKGPNGQAVMGKSGEKFGDESKKNAKTHAAWVQQVNECVLSLDEGVGQVIDALRESGQLENTLVVFTADQGFSMGEHGFRTKLAPYDANYRSPLIISQPGTIPAGKSCEQPIGGQDLVVTFFQQAGMQLPWKMHGRDLSPLLKDPQTKEWNHPVLYEHMGHDFGSDTTKVLSTGGDATHSNVPWYVALRSGKLKYVRTLKAGETEELYDLATDPEELTNVIGSDKYQTQLSELRTLMTAELKRTEAGFIEHMPKTASGK</sequence>
<evidence type="ECO:0000259" key="5">
    <source>
        <dbReference type="Pfam" id="PF00884"/>
    </source>
</evidence>
<evidence type="ECO:0000313" key="6">
    <source>
        <dbReference type="EMBL" id="QDU31536.1"/>
    </source>
</evidence>
<accession>A0A517YMT3</accession>
<name>A0A517YMT3_9BACT</name>
<dbReference type="GO" id="GO:0046872">
    <property type="term" value="F:metal ion binding"/>
    <property type="evidence" value="ECO:0007669"/>
    <property type="project" value="UniProtKB-KW"/>
</dbReference>
<dbReference type="EC" id="3.1.6.1" evidence="6"/>
<dbReference type="InterPro" id="IPR050738">
    <property type="entry name" value="Sulfatase"/>
</dbReference>
<keyword evidence="4" id="KW-0106">Calcium</keyword>
<dbReference type="SUPFAM" id="SSF53649">
    <property type="entry name" value="Alkaline phosphatase-like"/>
    <property type="match status" value="1"/>
</dbReference>